<keyword evidence="2" id="KW-1185">Reference proteome</keyword>
<reference evidence="2" key="2">
    <citation type="submission" date="2015-01" db="EMBL/GenBank/DDBJ databases">
        <title>Evolutionary Origins and Diversification of the Mycorrhizal Mutualists.</title>
        <authorList>
            <consortium name="DOE Joint Genome Institute"/>
            <consortium name="Mycorrhizal Genomics Consortium"/>
            <person name="Kohler A."/>
            <person name="Kuo A."/>
            <person name="Nagy L.G."/>
            <person name="Floudas D."/>
            <person name="Copeland A."/>
            <person name="Barry K.W."/>
            <person name="Cichocki N."/>
            <person name="Veneault-Fourrey C."/>
            <person name="LaButti K."/>
            <person name="Lindquist E.A."/>
            <person name="Lipzen A."/>
            <person name="Lundell T."/>
            <person name="Morin E."/>
            <person name="Murat C."/>
            <person name="Riley R."/>
            <person name="Ohm R."/>
            <person name="Sun H."/>
            <person name="Tunlid A."/>
            <person name="Henrissat B."/>
            <person name="Grigoriev I.V."/>
            <person name="Hibbett D.S."/>
            <person name="Martin F."/>
        </authorList>
    </citation>
    <scope>NUCLEOTIDE SEQUENCE [LARGE SCALE GENOMIC DNA]</scope>
    <source>
        <strain evidence="2">Ve08.2h10</strain>
    </source>
</reference>
<dbReference type="Proteomes" id="UP000054538">
    <property type="component" value="Unassembled WGS sequence"/>
</dbReference>
<name>A0A0D0EAF2_9AGAM</name>
<dbReference type="HOGENOM" id="CLU_2638759_0_0_1"/>
<reference evidence="1 2" key="1">
    <citation type="submission" date="2014-04" db="EMBL/GenBank/DDBJ databases">
        <authorList>
            <consortium name="DOE Joint Genome Institute"/>
            <person name="Kuo A."/>
            <person name="Kohler A."/>
            <person name="Jargeat P."/>
            <person name="Nagy L.G."/>
            <person name="Floudas D."/>
            <person name="Copeland A."/>
            <person name="Barry K.W."/>
            <person name="Cichocki N."/>
            <person name="Veneault-Fourrey C."/>
            <person name="LaButti K."/>
            <person name="Lindquist E.A."/>
            <person name="Lipzen A."/>
            <person name="Lundell T."/>
            <person name="Morin E."/>
            <person name="Murat C."/>
            <person name="Sun H."/>
            <person name="Tunlid A."/>
            <person name="Henrissat B."/>
            <person name="Grigoriev I.V."/>
            <person name="Hibbett D.S."/>
            <person name="Martin F."/>
            <person name="Nordberg H.P."/>
            <person name="Cantor M.N."/>
            <person name="Hua S.X."/>
        </authorList>
    </citation>
    <scope>NUCLEOTIDE SEQUENCE [LARGE SCALE GENOMIC DNA]</scope>
    <source>
        <strain evidence="1 2">Ve08.2h10</strain>
    </source>
</reference>
<organism evidence="1 2">
    <name type="scientific">Paxillus rubicundulus Ve08.2h10</name>
    <dbReference type="NCBI Taxonomy" id="930991"/>
    <lineage>
        <taxon>Eukaryota</taxon>
        <taxon>Fungi</taxon>
        <taxon>Dikarya</taxon>
        <taxon>Basidiomycota</taxon>
        <taxon>Agaricomycotina</taxon>
        <taxon>Agaricomycetes</taxon>
        <taxon>Agaricomycetidae</taxon>
        <taxon>Boletales</taxon>
        <taxon>Paxilineae</taxon>
        <taxon>Paxillaceae</taxon>
        <taxon>Paxillus</taxon>
    </lineage>
</organism>
<proteinExistence type="predicted"/>
<protein>
    <submittedName>
        <fullName evidence="1">Uncharacterized protein</fullName>
    </submittedName>
</protein>
<evidence type="ECO:0000313" key="1">
    <source>
        <dbReference type="EMBL" id="KIK96550.1"/>
    </source>
</evidence>
<dbReference type="EMBL" id="KN824980">
    <property type="protein sequence ID" value="KIK96550.1"/>
    <property type="molecule type" value="Genomic_DNA"/>
</dbReference>
<evidence type="ECO:0000313" key="2">
    <source>
        <dbReference type="Proteomes" id="UP000054538"/>
    </source>
</evidence>
<accession>A0A0D0EAF2</accession>
<gene>
    <name evidence="1" type="ORF">PAXRUDRAFT_825827</name>
</gene>
<sequence length="77" mass="8390">MQKDLLRGSIGMALSCSPSSGLARLSSSLTRVHVGGRQRRTTLSVSAVSMTMLTIVPHAPLVMSRSSPPRFEYIWQC</sequence>
<dbReference type="AlphaFoldDB" id="A0A0D0EAF2"/>
<dbReference type="InParanoid" id="A0A0D0EAF2"/>